<dbReference type="InterPro" id="IPR004273">
    <property type="entry name" value="Dynein_heavy_D6_P-loop"/>
</dbReference>
<feature type="domain" description="Dynein heavy chain AAA lid" evidence="8">
    <location>
        <begin position="1790"/>
        <end position="1930"/>
    </location>
</feature>
<evidence type="ECO:0000259" key="10">
    <source>
        <dbReference type="Pfam" id="PF22597"/>
    </source>
</evidence>
<dbReference type="GeneID" id="106814343"/>
<dbReference type="PANTHER" id="PTHR22878:SF73">
    <property type="entry name" value="DYNEIN AXONEMAL HEAVY CHAIN 1"/>
    <property type="match status" value="1"/>
</dbReference>
<feature type="domain" description="Dynein heavy chain AAA module D4" evidence="5">
    <location>
        <begin position="550"/>
        <end position="602"/>
    </location>
</feature>
<evidence type="ECO:0000259" key="6">
    <source>
        <dbReference type="Pfam" id="PF12781"/>
    </source>
</evidence>
<feature type="domain" description="Dynein 2 heavy chain 1 cytoplasmic ATPase lid" evidence="10">
    <location>
        <begin position="467"/>
        <end position="527"/>
    </location>
</feature>
<feature type="domain" description="Dynein heavy chain AAA 5 extension" evidence="7">
    <location>
        <begin position="173"/>
        <end position="291"/>
    </location>
</feature>
<dbReference type="Gene3D" id="1.10.8.720">
    <property type="entry name" value="Region D6 of dynein motor"/>
    <property type="match status" value="1"/>
</dbReference>
<evidence type="ECO:0000259" key="8">
    <source>
        <dbReference type="Pfam" id="PF18198"/>
    </source>
</evidence>
<evidence type="ECO:0000313" key="11">
    <source>
        <dbReference type="Proteomes" id="UP000695022"/>
    </source>
</evidence>
<dbReference type="Pfam" id="PF18199">
    <property type="entry name" value="Dynein_C"/>
    <property type="match status" value="1"/>
</dbReference>
<dbReference type="InterPro" id="IPR041658">
    <property type="entry name" value="AAA_lid_11"/>
</dbReference>
<dbReference type="Pfam" id="PF22597">
    <property type="entry name" value="DYN_lid"/>
    <property type="match status" value="1"/>
</dbReference>
<feature type="domain" description="Dynein heavy chain ATP-binding dynein motor region" evidence="6">
    <location>
        <begin position="1178"/>
        <end position="1399"/>
    </location>
</feature>
<dbReference type="Gene3D" id="1.20.1270.280">
    <property type="match status" value="1"/>
</dbReference>
<feature type="domain" description="Dynein heavy chain AAA module D4" evidence="5">
    <location>
        <begin position="614"/>
        <end position="791"/>
    </location>
</feature>
<dbReference type="RefSeq" id="XP_014674130.1">
    <property type="nucleotide sequence ID" value="XM_014818644.1"/>
</dbReference>
<accession>A0ABM1EPK9</accession>
<evidence type="ECO:0000259" key="4">
    <source>
        <dbReference type="Pfam" id="PF12777"/>
    </source>
</evidence>
<evidence type="ECO:0000256" key="1">
    <source>
        <dbReference type="ARBA" id="ARBA00008887"/>
    </source>
</evidence>
<dbReference type="InterPro" id="IPR043160">
    <property type="entry name" value="Dynein_C_barrel"/>
</dbReference>
<sequence>MTGMCYEVLQKALTALKGKMAPSGSLFQAVHTFVLNPKSITMGQLYGEFDLMTHEWTDGILSSLIRVGSAATDDDKKWYVFDGPVDAVWIENMNTVLDDNKKLCLSSGEIIKLSESQTMMFEVADLAVASPATVSRCGMVYLEPSILGLKPFVSCWLQTIPEAMQPHADALLLLFDRLLEPSLEFVRKSVREIVGTVNSNLTFSLMKLMDCFFKPFMPQEGKRPTSTEKQAKIPALVEPWFLFALVWSVGATCDNNGRSKFSTWLREMTASMAVQLPFPEEGLVYDYMLDDGGVSLETEDEEELGPITWKNWMAETPTYTITADMNFSDIIVPTMDTVRTSQLLEMLVTANKTVLCVGPTGTGKTLTIADKLVRGMPRECVSDFITFSARTSANQTQDLIDSRLDKRYSLSAREFRKLVDVNFVCAMGPPGGGRNPVTQRLTRHFNFLSLTELEQESKHRIFAMIVSSWMDNSPQIGEHCTALVDACISVYSTITTQLLPTPAKSHYTFNLRDLSKVIQGVLMADASRIEMVAVMEEYMEDYNQVNTAQMKLVLFMDAVKHVTRISRVIRQPLGNALLLGVGGSGRQSLTRLAAHICHWSYFYWLHECTYTRSVNVYANSDIKNESFLEDINNILNSGDVPNIYALDELDQIYAAMKPAAQDLSLQPTKTNLFSLYTKRVRSNLHTVITMSPIGEVFRARLRQFPALVNCCTIDWFSEWPDEALRSVAINFLNEIPDLDADDVVMEGLVCMCKTIHQLVSEKSVRFLQELSRHNYVTPTSYLELLGIFTHLVKLKKSELNTARLRTKTGLDKLLSTAEEVAKMQIELEVMGPELVEATKQTELTMVQIEEDTKIAEVTKQAVEKDEAVAEAQRVASQDIADDAERDLAEALPALDAALKSLDALNKNDIVEVRAMQRPPDGVRLVMEAVCIMFEVKPKKVPGEKLGQKIDDYWDAGKALLQDPPKFISELRTYDKDNIPDAVITKVQPYVDMETFTPAAIAKVSKACTSICLWALAMHKYHFVAKGVAPKRAALAKASEELEITNAKLAEARGRLAEVEDKLAKLQAGYDASVHKKKQLEDNCKLCEDRLVRADKLIGGLADEKDRWADTVKELDFLITNIVGDILVSAGSIAYLGPFTGEYRAQLVSEWVVKLADMRVPHTSAPTLIDTLGDPVRVRAWQIAGLPRDSLSVENAVVMQYSQRWPLFIDPQGQANKWIKCLEKDAGIDVIKLSDKDFLRSLENAIRFGKPCMLENVGEDLDPALEPVLLRQTFKQAGSTVIKLGDAVIPYHDDFKFYITTKLPNPHYTPEVSTKVTIINFTLAPSGLEDQLLALVVAEERPDLEEAKNQLIVSNAQMKHELKEIEDKILAKLSASEGSPVDDVDLIATLGASKVKSQEISAKVAAAEKTELEIDTTRSQYIPVAVRAQILFFCMSDLSLIDPMYQYSLEWFNGIFLGAIANAERADVVEQRIANIDARFTFSLYSNVCRSLFEKHKLLFAFLLCTRIMMNDNRIDMDEWRYLLAGGTHAPNPRPNPASEWLSDRAWDEFLTLAALPNFTDFVDDFENCAVGLRAIFDSVEPHREALPGEWEARMQPFQKILILRCLRADKVTNAFQDFVAANLGQKFIEPQAVDLSEVFKDSSPTCPLIFVLSPGTDPAADLNKFAEEMKFSKKLNSISLGQGQGPRAEAMLRSALERGKWVFFQNCHLAPSWMPSLERLIEQIDPEKVHRDFRAWMTSMPSPKFPVSILQNGSKMTVEPPRGIKANLLKCYANFSDEYFDSCEGKAPVFKHLLLSLCLFYGCVLERRKFGALGFNIPYEFTDGDLQICISQLKMFLIEYAETPFKVLKYTAGQINYGGRVTDDWDRRCLMSVLDGFYCSDVLNAEHKYSESGVYRQIDPDACGHEAYTAYIRGLPINDTPEIFGLHENANITFAQNETFALLNGLLLLQPKSSSGGGQSREEVMEETAKSILERVPPPVDEAMVMEKHPVMYTESMNTVLIQEVGRFNQLLRVIHQSLQDLLKALKGLVVMSQALEEMANSLFINSVPAMWAAKAYPSLKPLASWVTDLVARMHFMQDWIDNGTPNIFWISGFFFPQAFLTGTLQNFARRNMVAIDTISFGFEVLQQPLHLIESAPVNGCYVHGLFIEGAKWDSDRGMLAEARPKELYTDMPLLWFYPEVNRTQPSTGFYLCPLYKTLQRAGTLSTTGHSTNYVLAIEIPSDKPQQHWIKRGVAMLCALKY</sequence>
<dbReference type="Gene3D" id="6.10.140.1060">
    <property type="match status" value="1"/>
</dbReference>
<dbReference type="InterPro" id="IPR026983">
    <property type="entry name" value="DHC"/>
</dbReference>
<keyword evidence="2" id="KW-0175">Coiled coil</keyword>
<dbReference type="Gene3D" id="1.10.472.130">
    <property type="match status" value="1"/>
</dbReference>
<keyword evidence="11" id="KW-1185">Reference proteome</keyword>
<dbReference type="Gene3D" id="3.10.490.20">
    <property type="match status" value="1"/>
</dbReference>
<dbReference type="Pfam" id="PF12777">
    <property type="entry name" value="MT"/>
    <property type="match status" value="1"/>
</dbReference>
<evidence type="ECO:0000259" key="3">
    <source>
        <dbReference type="Pfam" id="PF03028"/>
    </source>
</evidence>
<proteinExistence type="inferred from homology"/>
<feature type="domain" description="Dynein heavy chain coiled coil stalk" evidence="4">
    <location>
        <begin position="805"/>
        <end position="1149"/>
    </location>
</feature>
<dbReference type="InterPro" id="IPR027417">
    <property type="entry name" value="P-loop_NTPase"/>
</dbReference>
<dbReference type="PANTHER" id="PTHR22878">
    <property type="entry name" value="DYNEIN HEAVY CHAIN 6, AXONEMAL-LIKE-RELATED"/>
    <property type="match status" value="1"/>
</dbReference>
<comment type="similarity">
    <text evidence="1">Belongs to the dynein heavy chain family.</text>
</comment>
<dbReference type="Pfam" id="PF17852">
    <property type="entry name" value="Dynein_AAA_lid"/>
    <property type="match status" value="1"/>
</dbReference>
<dbReference type="Gene3D" id="1.20.920.20">
    <property type="match status" value="1"/>
</dbReference>
<protein>
    <submittedName>
        <fullName evidence="12">Dynein heavy chain 1, axonemal-like</fullName>
    </submittedName>
</protein>
<dbReference type="InterPro" id="IPR035706">
    <property type="entry name" value="AAA_9"/>
</dbReference>
<evidence type="ECO:0000313" key="12">
    <source>
        <dbReference type="RefSeq" id="XP_014674130.1"/>
    </source>
</evidence>
<gene>
    <name evidence="12" type="primary">LOC106814343</name>
</gene>
<evidence type="ECO:0000259" key="7">
    <source>
        <dbReference type="Pfam" id="PF17852"/>
    </source>
</evidence>
<dbReference type="Pfam" id="PF03028">
    <property type="entry name" value="Dynein_heavy"/>
    <property type="match status" value="1"/>
</dbReference>
<dbReference type="InterPro" id="IPR041466">
    <property type="entry name" value="Dynein_AAA5_ext"/>
</dbReference>
<dbReference type="Pfam" id="PF18198">
    <property type="entry name" value="AAA_lid_11"/>
    <property type="match status" value="1"/>
</dbReference>
<reference evidence="12" key="1">
    <citation type="submission" date="2025-08" db="UniProtKB">
        <authorList>
            <consortium name="RefSeq"/>
        </authorList>
    </citation>
    <scope>IDENTIFICATION</scope>
</reference>
<dbReference type="Gene3D" id="3.40.50.300">
    <property type="entry name" value="P-loop containing nucleotide triphosphate hydrolases"/>
    <property type="match status" value="6"/>
</dbReference>
<dbReference type="Pfam" id="PF12780">
    <property type="entry name" value="AAA_8"/>
    <property type="match status" value="2"/>
</dbReference>
<dbReference type="InterPro" id="IPR042219">
    <property type="entry name" value="AAA_lid_11_sf"/>
</dbReference>
<evidence type="ECO:0000259" key="9">
    <source>
        <dbReference type="Pfam" id="PF18199"/>
    </source>
</evidence>
<dbReference type="Proteomes" id="UP000695022">
    <property type="component" value="Unplaced"/>
</dbReference>
<feature type="coiled-coil region" evidence="2">
    <location>
        <begin position="1034"/>
        <end position="1096"/>
    </location>
</feature>
<dbReference type="Gene3D" id="1.20.920.30">
    <property type="match status" value="2"/>
</dbReference>
<dbReference type="InterPro" id="IPR054354">
    <property type="entry name" value="DYNC2H1-like_lid"/>
</dbReference>
<dbReference type="Pfam" id="PF12781">
    <property type="entry name" value="AAA_9"/>
    <property type="match status" value="1"/>
</dbReference>
<dbReference type="InterPro" id="IPR024743">
    <property type="entry name" value="Dynein_HC_stalk"/>
</dbReference>
<dbReference type="Gene3D" id="1.10.8.1220">
    <property type="match status" value="1"/>
</dbReference>
<organism evidence="11 12">
    <name type="scientific">Priapulus caudatus</name>
    <name type="common">Priapulid worm</name>
    <dbReference type="NCBI Taxonomy" id="37621"/>
    <lineage>
        <taxon>Eukaryota</taxon>
        <taxon>Metazoa</taxon>
        <taxon>Ecdysozoa</taxon>
        <taxon>Scalidophora</taxon>
        <taxon>Priapulida</taxon>
        <taxon>Priapulimorpha</taxon>
        <taxon>Priapulimorphida</taxon>
        <taxon>Priapulidae</taxon>
        <taxon>Priapulus</taxon>
    </lineage>
</organism>
<dbReference type="InterPro" id="IPR041228">
    <property type="entry name" value="Dynein_C"/>
</dbReference>
<dbReference type="Pfam" id="PF12775">
    <property type="entry name" value="AAA_7"/>
    <property type="match status" value="2"/>
</dbReference>
<name>A0ABM1EPK9_PRICU</name>
<dbReference type="SUPFAM" id="SSF52540">
    <property type="entry name" value="P-loop containing nucleoside triphosphate hydrolases"/>
    <property type="match status" value="2"/>
</dbReference>
<feature type="domain" description="Dynein heavy chain region D6 P-loop" evidence="3">
    <location>
        <begin position="1644"/>
        <end position="1757"/>
    </location>
</feature>
<feature type="domain" description="Dynein heavy chain C-terminal" evidence="9">
    <location>
        <begin position="1936"/>
        <end position="2238"/>
    </location>
</feature>
<evidence type="ECO:0000256" key="2">
    <source>
        <dbReference type="SAM" id="Coils"/>
    </source>
</evidence>
<evidence type="ECO:0000259" key="5">
    <source>
        <dbReference type="Pfam" id="PF12780"/>
    </source>
</evidence>
<dbReference type="InterPro" id="IPR024317">
    <property type="entry name" value="Dynein_heavy_chain_D4_dom"/>
</dbReference>